<evidence type="ECO:0000256" key="5">
    <source>
        <dbReference type="PROSITE-ProRule" id="PRU00176"/>
    </source>
</evidence>
<evidence type="ECO:0000313" key="9">
    <source>
        <dbReference type="Proteomes" id="UP001279734"/>
    </source>
</evidence>
<dbReference type="GO" id="GO:0005730">
    <property type="term" value="C:nucleolus"/>
    <property type="evidence" value="ECO:0007669"/>
    <property type="project" value="UniProtKB-SubCell"/>
</dbReference>
<keyword evidence="3 5" id="KW-0694">RNA-binding</keyword>
<evidence type="ECO:0000256" key="2">
    <source>
        <dbReference type="ARBA" id="ARBA00007077"/>
    </source>
</evidence>
<name>A0AAD3XLL2_NEPGR</name>
<evidence type="ECO:0000313" key="8">
    <source>
        <dbReference type="EMBL" id="GMH09208.1"/>
    </source>
</evidence>
<comment type="subcellular location">
    <subcellularLocation>
        <location evidence="1">Nucleus</location>
        <location evidence="1">Nucleolus</location>
    </subcellularLocation>
</comment>
<dbReference type="InterPro" id="IPR035979">
    <property type="entry name" value="RBD_domain_sf"/>
</dbReference>
<evidence type="ECO:0000256" key="1">
    <source>
        <dbReference type="ARBA" id="ARBA00004604"/>
    </source>
</evidence>
<dbReference type="GO" id="GO:0003723">
    <property type="term" value="F:RNA binding"/>
    <property type="evidence" value="ECO:0007669"/>
    <property type="project" value="UniProtKB-UniRule"/>
</dbReference>
<comment type="similarity">
    <text evidence="2">Belongs to the RRM RBM34 family.</text>
</comment>
<dbReference type="Pfam" id="PF00076">
    <property type="entry name" value="RRM_1"/>
    <property type="match status" value="2"/>
</dbReference>
<reference evidence="8" key="1">
    <citation type="submission" date="2023-05" db="EMBL/GenBank/DDBJ databases">
        <title>Nepenthes gracilis genome sequencing.</title>
        <authorList>
            <person name="Fukushima K."/>
        </authorList>
    </citation>
    <scope>NUCLEOTIDE SEQUENCE</scope>
    <source>
        <strain evidence="8">SING2019-196</strain>
    </source>
</reference>
<comment type="caution">
    <text evidence="8">The sequence shown here is derived from an EMBL/GenBank/DDBJ whole genome shotgun (WGS) entry which is preliminary data.</text>
</comment>
<dbReference type="SMART" id="SM00360">
    <property type="entry name" value="RRM"/>
    <property type="match status" value="2"/>
</dbReference>
<feature type="domain" description="RRM" evidence="7">
    <location>
        <begin position="272"/>
        <end position="354"/>
    </location>
</feature>
<sequence length="464" mass="52427">MATEREHSDNPSDDHPNKRKRDAKQTEDFHHSQNPSTRKKSKSINADVEQPDFENAGLKFDRGINKSGSQSNADWDNARGDMNAKKKKRKRDEIEREYGAAAVEEEEKEGKTKEKSVGVKRKTIDNPDEMVISKDGYDEETKLSRTVFVGNLPLKVNKKELLNEFGQFGEIESVGIRSMPTIDESKKHTKVENIKDEFNEACGGVHAFIVFKTDQSAASSLAHNMAVVRGNHIRVDMGCPPGKKLKGDTVQLYDNKQTNKKGDDAPGFDYKRTVFVGNLPLDVKDEELYLLFSGIKNLESNAESVRVIRDPLTSLRKGSVYILFKTAEDANLVVRMKNVKLRDHKKFPVKRSRIVDSSSSSRKQKRKADAFNQGFPERNSGVKKKSPPNAIDPVILNSVNRMKEGITQGMNKRPTVTDRKNKAKLLKAEVYPRKLERSAQCPARMYFALYCCMTYSATQHSVII</sequence>
<evidence type="ECO:0000256" key="3">
    <source>
        <dbReference type="ARBA" id="ARBA00022884"/>
    </source>
</evidence>
<evidence type="ECO:0000259" key="7">
    <source>
        <dbReference type="PROSITE" id="PS50102"/>
    </source>
</evidence>
<dbReference type="CDD" id="cd12394">
    <property type="entry name" value="RRM1_RBM34"/>
    <property type="match status" value="1"/>
</dbReference>
<keyword evidence="9" id="KW-1185">Reference proteome</keyword>
<dbReference type="EMBL" id="BSYO01000009">
    <property type="protein sequence ID" value="GMH09208.1"/>
    <property type="molecule type" value="Genomic_DNA"/>
</dbReference>
<keyword evidence="4" id="KW-0539">Nucleus</keyword>
<feature type="region of interest" description="Disordered" evidence="6">
    <location>
        <begin position="351"/>
        <end position="390"/>
    </location>
</feature>
<dbReference type="InterPro" id="IPR012677">
    <property type="entry name" value="Nucleotide-bd_a/b_plait_sf"/>
</dbReference>
<feature type="domain" description="RRM" evidence="7">
    <location>
        <begin position="145"/>
        <end position="240"/>
    </location>
</feature>
<dbReference type="SUPFAM" id="SSF54928">
    <property type="entry name" value="RNA-binding domain, RBD"/>
    <property type="match status" value="2"/>
</dbReference>
<evidence type="ECO:0000256" key="6">
    <source>
        <dbReference type="SAM" id="MobiDB-lite"/>
    </source>
</evidence>
<proteinExistence type="inferred from homology"/>
<dbReference type="Proteomes" id="UP001279734">
    <property type="component" value="Unassembled WGS sequence"/>
</dbReference>
<dbReference type="PANTHER" id="PTHR23236:SF25">
    <property type="entry name" value="RNA-BINDING PROTEIN 34"/>
    <property type="match status" value="1"/>
</dbReference>
<dbReference type="PANTHER" id="PTHR23236">
    <property type="entry name" value="EUKARYOTIC TRANSLATION INITIATION FACTOR 4B/4H"/>
    <property type="match status" value="1"/>
</dbReference>
<protein>
    <recommendedName>
        <fullName evidence="7">RRM domain-containing protein</fullName>
    </recommendedName>
</protein>
<dbReference type="PROSITE" id="PS50102">
    <property type="entry name" value="RRM"/>
    <property type="match status" value="2"/>
</dbReference>
<gene>
    <name evidence="8" type="ORF">Nepgr_011048</name>
</gene>
<accession>A0AAD3XLL2</accession>
<dbReference type="AlphaFoldDB" id="A0AAD3XLL2"/>
<dbReference type="InterPro" id="IPR000504">
    <property type="entry name" value="RRM_dom"/>
</dbReference>
<feature type="region of interest" description="Disordered" evidence="6">
    <location>
        <begin position="1"/>
        <end position="111"/>
    </location>
</feature>
<dbReference type="Gene3D" id="3.30.70.330">
    <property type="match status" value="2"/>
</dbReference>
<feature type="compositionally biased region" description="Basic and acidic residues" evidence="6">
    <location>
        <begin position="1"/>
        <end position="16"/>
    </location>
</feature>
<evidence type="ECO:0000256" key="4">
    <source>
        <dbReference type="ARBA" id="ARBA00023242"/>
    </source>
</evidence>
<organism evidence="8 9">
    <name type="scientific">Nepenthes gracilis</name>
    <name type="common">Slender pitcher plant</name>
    <dbReference type="NCBI Taxonomy" id="150966"/>
    <lineage>
        <taxon>Eukaryota</taxon>
        <taxon>Viridiplantae</taxon>
        <taxon>Streptophyta</taxon>
        <taxon>Embryophyta</taxon>
        <taxon>Tracheophyta</taxon>
        <taxon>Spermatophyta</taxon>
        <taxon>Magnoliopsida</taxon>
        <taxon>eudicotyledons</taxon>
        <taxon>Gunneridae</taxon>
        <taxon>Pentapetalae</taxon>
        <taxon>Caryophyllales</taxon>
        <taxon>Nepenthaceae</taxon>
        <taxon>Nepenthes</taxon>
    </lineage>
</organism>